<accession>A0A9P3UKC7</accession>
<dbReference type="PANTHER" id="PTHR23272:SF184">
    <property type="entry name" value="OS03G0311250 PROTEIN"/>
    <property type="match status" value="1"/>
</dbReference>
<dbReference type="InterPro" id="IPR012337">
    <property type="entry name" value="RNaseH-like_sf"/>
</dbReference>
<proteinExistence type="predicted"/>
<protein>
    <submittedName>
        <fullName evidence="3">Encoded by</fullName>
    </submittedName>
</protein>
<dbReference type="Proteomes" id="UP001063166">
    <property type="component" value="Unassembled WGS sequence"/>
</dbReference>
<keyword evidence="4" id="KW-1185">Reference proteome</keyword>
<dbReference type="AlphaFoldDB" id="A0A9P3UKC7"/>
<evidence type="ECO:0000313" key="3">
    <source>
        <dbReference type="EMBL" id="GLB37944.1"/>
    </source>
</evidence>
<evidence type="ECO:0000256" key="1">
    <source>
        <dbReference type="SAM" id="MobiDB-lite"/>
    </source>
</evidence>
<dbReference type="PANTHER" id="PTHR23272">
    <property type="entry name" value="BED FINGER-RELATED"/>
    <property type="match status" value="1"/>
</dbReference>
<dbReference type="EMBL" id="BRPK01000004">
    <property type="protein sequence ID" value="GLB37944.1"/>
    <property type="molecule type" value="Genomic_DNA"/>
</dbReference>
<dbReference type="GO" id="GO:0046983">
    <property type="term" value="F:protein dimerization activity"/>
    <property type="evidence" value="ECO:0007669"/>
    <property type="project" value="InterPro"/>
</dbReference>
<dbReference type="SUPFAM" id="SSF53098">
    <property type="entry name" value="Ribonuclease H-like"/>
    <property type="match status" value="1"/>
</dbReference>
<gene>
    <name evidence="3" type="ORF">LshimejAT787_0409950</name>
</gene>
<reference evidence="3" key="1">
    <citation type="submission" date="2022-07" db="EMBL/GenBank/DDBJ databases">
        <title>The genome of Lyophyllum shimeji provides insight into the initial evolution of ectomycorrhizal fungal genome.</title>
        <authorList>
            <person name="Kobayashi Y."/>
            <person name="Shibata T."/>
            <person name="Hirakawa H."/>
            <person name="Shigenobu S."/>
            <person name="Nishiyama T."/>
            <person name="Yamada A."/>
            <person name="Hasebe M."/>
            <person name="Kawaguchi M."/>
        </authorList>
    </citation>
    <scope>NUCLEOTIDE SEQUENCE</scope>
    <source>
        <strain evidence="3">AT787</strain>
    </source>
</reference>
<dbReference type="InterPro" id="IPR008906">
    <property type="entry name" value="HATC_C_dom"/>
</dbReference>
<organism evidence="3 4">
    <name type="scientific">Lyophyllum shimeji</name>
    <name type="common">Hon-shimeji</name>
    <name type="synonym">Tricholoma shimeji</name>
    <dbReference type="NCBI Taxonomy" id="47721"/>
    <lineage>
        <taxon>Eukaryota</taxon>
        <taxon>Fungi</taxon>
        <taxon>Dikarya</taxon>
        <taxon>Basidiomycota</taxon>
        <taxon>Agaricomycotina</taxon>
        <taxon>Agaricomycetes</taxon>
        <taxon>Agaricomycetidae</taxon>
        <taxon>Agaricales</taxon>
        <taxon>Tricholomatineae</taxon>
        <taxon>Lyophyllaceae</taxon>
        <taxon>Lyophyllum</taxon>
    </lineage>
</organism>
<evidence type="ECO:0000259" key="2">
    <source>
        <dbReference type="Pfam" id="PF05699"/>
    </source>
</evidence>
<name>A0A9P3UKC7_LYOSH</name>
<dbReference type="Pfam" id="PF05699">
    <property type="entry name" value="Dimer_Tnp_hAT"/>
    <property type="match status" value="1"/>
</dbReference>
<comment type="caution">
    <text evidence="3">The sequence shown here is derived from an EMBL/GenBank/DDBJ whole genome shotgun (WGS) entry which is preliminary data.</text>
</comment>
<evidence type="ECO:0000313" key="4">
    <source>
        <dbReference type="Proteomes" id="UP001063166"/>
    </source>
</evidence>
<feature type="region of interest" description="Disordered" evidence="1">
    <location>
        <begin position="189"/>
        <end position="212"/>
    </location>
</feature>
<sequence length="360" mass="40712">MAIDLFLKKPQNEPFADRALTAAQLDVLADIRLFLSVPHAVQELVSAEKTPTLPIVLPAYERLIHLLSLLKRKLPKLAPAIQASINKLKKYLSKTRTTRIYALAMIINPTVKFHWLEKNWTADECKAAKEAAMAALLEHRRALRRIGQLGAECLRSSSLTSVSVPSASRAARAQISGLARLDDLERELSMESVTSPAPPTTDQLSPLSAEEKEAAELAEDKQAVQDEWDKYMADGVIEKREELDDFDLERFWMAHKRTYPLFFRIALDVMPAQASSVPCERVFSSSKETDTIRRSQLSPVMMEILQMLKFMFRSERLDFNDNWVSREQDMVVADVDPSVLEDMIARRDISELDRLLAGSS</sequence>
<feature type="compositionally biased region" description="Polar residues" evidence="1">
    <location>
        <begin position="191"/>
        <end position="206"/>
    </location>
</feature>
<dbReference type="OrthoDB" id="3262464at2759"/>
<feature type="domain" description="HAT C-terminal dimerisation" evidence="2">
    <location>
        <begin position="227"/>
        <end position="309"/>
    </location>
</feature>